<name>A0AAW4QDP0_RALPI</name>
<dbReference type="AlphaFoldDB" id="A0AAW4QDP0"/>
<dbReference type="EMBL" id="QGBI01000029">
    <property type="protein sequence ID" value="MBX3892791.1"/>
    <property type="molecule type" value="Genomic_DNA"/>
</dbReference>
<accession>A0AAW4QDP0</accession>
<dbReference type="Proteomes" id="UP001199322">
    <property type="component" value="Unassembled WGS sequence"/>
</dbReference>
<evidence type="ECO:0000256" key="1">
    <source>
        <dbReference type="SAM" id="Phobius"/>
    </source>
</evidence>
<keyword evidence="1" id="KW-0472">Membrane</keyword>
<sequence>MLRVLLVLLPMVAFVLTQSWWFIALFLVLLVWMVGSAVRRPTDKMVGYAISIAQENGVPPPNLRSFREVRKFLNKHGHYRLPF</sequence>
<gene>
    <name evidence="2" type="ORF">DEE74_23265</name>
</gene>
<evidence type="ECO:0000313" key="2">
    <source>
        <dbReference type="EMBL" id="MBX3892791.1"/>
    </source>
</evidence>
<reference evidence="2" key="1">
    <citation type="submission" date="2018-06" db="EMBL/GenBank/DDBJ databases">
        <authorList>
            <person name="O'Rourke A."/>
        </authorList>
    </citation>
    <scope>NUCLEOTIDE SEQUENCE</scope>
    <source>
        <strain evidence="2">132550021-3</strain>
    </source>
</reference>
<evidence type="ECO:0000313" key="3">
    <source>
        <dbReference type="Proteomes" id="UP001199322"/>
    </source>
</evidence>
<organism evidence="2 3">
    <name type="scientific">Ralstonia pickettii</name>
    <name type="common">Burkholderia pickettii</name>
    <dbReference type="NCBI Taxonomy" id="329"/>
    <lineage>
        <taxon>Bacteria</taxon>
        <taxon>Pseudomonadati</taxon>
        <taxon>Pseudomonadota</taxon>
        <taxon>Betaproteobacteria</taxon>
        <taxon>Burkholderiales</taxon>
        <taxon>Burkholderiaceae</taxon>
        <taxon>Ralstonia</taxon>
    </lineage>
</organism>
<feature type="transmembrane region" description="Helical" evidence="1">
    <location>
        <begin position="20"/>
        <end position="38"/>
    </location>
</feature>
<keyword evidence="1" id="KW-1133">Transmembrane helix</keyword>
<dbReference type="RefSeq" id="WP_156967229.1">
    <property type="nucleotide sequence ID" value="NZ_QGAQ01000026.1"/>
</dbReference>
<keyword evidence="1" id="KW-0812">Transmembrane</keyword>
<proteinExistence type="predicted"/>
<protein>
    <submittedName>
        <fullName evidence="2">Uncharacterized protein</fullName>
    </submittedName>
</protein>
<comment type="caution">
    <text evidence="2">The sequence shown here is derived from an EMBL/GenBank/DDBJ whole genome shotgun (WGS) entry which is preliminary data.</text>
</comment>